<dbReference type="PANTHER" id="PTHR13847:SF281">
    <property type="entry name" value="FAD DEPENDENT OXIDOREDUCTASE DOMAIN-CONTAINING PROTEIN"/>
    <property type="match status" value="1"/>
</dbReference>
<accession>A0ABP8EKE6</accession>
<dbReference type="Proteomes" id="UP001501586">
    <property type="component" value="Unassembled WGS sequence"/>
</dbReference>
<reference evidence="3" key="1">
    <citation type="journal article" date="2019" name="Int. J. Syst. Evol. Microbiol.">
        <title>The Global Catalogue of Microorganisms (GCM) 10K type strain sequencing project: providing services to taxonomists for standard genome sequencing and annotation.</title>
        <authorList>
            <consortium name="The Broad Institute Genomics Platform"/>
            <consortium name="The Broad Institute Genome Sequencing Center for Infectious Disease"/>
            <person name="Wu L."/>
            <person name="Ma J."/>
        </authorList>
    </citation>
    <scope>NUCLEOTIDE SEQUENCE [LARGE SCALE GENOMIC DNA]</scope>
    <source>
        <strain evidence="3">JCM 17458</strain>
    </source>
</reference>
<dbReference type="RefSeq" id="WP_236866267.1">
    <property type="nucleotide sequence ID" value="NZ_BAABAZ010000006.1"/>
</dbReference>
<dbReference type="Pfam" id="PF01266">
    <property type="entry name" value="DAO"/>
    <property type="match status" value="1"/>
</dbReference>
<name>A0ABP8EKE6_9MICO</name>
<dbReference type="Gene3D" id="3.50.50.60">
    <property type="entry name" value="FAD/NAD(P)-binding domain"/>
    <property type="match status" value="1"/>
</dbReference>
<dbReference type="Gene3D" id="3.30.9.10">
    <property type="entry name" value="D-Amino Acid Oxidase, subunit A, domain 2"/>
    <property type="match status" value="1"/>
</dbReference>
<dbReference type="InterPro" id="IPR006076">
    <property type="entry name" value="FAD-dep_OxRdtase"/>
</dbReference>
<keyword evidence="3" id="KW-1185">Reference proteome</keyword>
<protein>
    <submittedName>
        <fullName evidence="2">FAD-dependent oxidoreductase</fullName>
    </submittedName>
</protein>
<evidence type="ECO:0000313" key="2">
    <source>
        <dbReference type="EMBL" id="GAA4284414.1"/>
    </source>
</evidence>
<feature type="domain" description="FAD dependent oxidoreductase" evidence="1">
    <location>
        <begin position="36"/>
        <end position="396"/>
    </location>
</feature>
<dbReference type="InterPro" id="IPR036188">
    <property type="entry name" value="FAD/NAD-bd_sf"/>
</dbReference>
<proteinExistence type="predicted"/>
<gene>
    <name evidence="2" type="ORF">GCM10022261_19450</name>
</gene>
<dbReference type="SUPFAM" id="SSF51905">
    <property type="entry name" value="FAD/NAD(P)-binding domain"/>
    <property type="match status" value="1"/>
</dbReference>
<evidence type="ECO:0000259" key="1">
    <source>
        <dbReference type="Pfam" id="PF01266"/>
    </source>
</evidence>
<organism evidence="2 3">
    <name type="scientific">Brevibacterium daeguense</name>
    <dbReference type="NCBI Taxonomy" id="909936"/>
    <lineage>
        <taxon>Bacteria</taxon>
        <taxon>Bacillati</taxon>
        <taxon>Actinomycetota</taxon>
        <taxon>Actinomycetes</taxon>
        <taxon>Micrococcales</taxon>
        <taxon>Brevibacteriaceae</taxon>
        <taxon>Brevibacterium</taxon>
    </lineage>
</organism>
<comment type="caution">
    <text evidence="2">The sequence shown here is derived from an EMBL/GenBank/DDBJ whole genome shotgun (WGS) entry which is preliminary data.</text>
</comment>
<evidence type="ECO:0000313" key="3">
    <source>
        <dbReference type="Proteomes" id="UP001501586"/>
    </source>
</evidence>
<dbReference type="EMBL" id="BAABAZ010000006">
    <property type="protein sequence ID" value="GAA4284414.1"/>
    <property type="molecule type" value="Genomic_DNA"/>
</dbReference>
<dbReference type="PANTHER" id="PTHR13847">
    <property type="entry name" value="SARCOSINE DEHYDROGENASE-RELATED"/>
    <property type="match status" value="1"/>
</dbReference>
<sequence>MSFSAALAHASTVPFWLDHPARPTPQPALAGERSADLAIVGAGFTGLWTALLAKEADPDRRVVILEGGTVGWAASGRNGGFCEASLTHGTANGARHLPEENDRLVDLGRENLDAIEATVRKRGLDCEFERTGVITVATETYQAAELAAEHAPDEGLLWLDRDEVAEHIRSPLFLGGLWDRESAALVHPAKLCWELLRVVRELGVEVHEDSVVRRLRSSRDGKMELRTDGGSVTASRVALATNAFPALLPRVRWHTVPVYDYALVTEPLTAPQREALGWRNRQGLAGSANRFHYFRLTADDRILWGGWDAIYHFGRRVSGRYDQRPETFATLARQFFDTFPQLQGLRFTHKWGGAIDTCSRFFPFFDRADDGRVAYTAGFTGLGVGASRFAARVMLDLLSGQETELTRLKMVRSKPIPFPPEPLAWAGISLTTRALARADENEGRRGPLLKTLDAWGMGFDS</sequence>